<dbReference type="Pfam" id="PF13913">
    <property type="entry name" value="zf-C2HC_2"/>
    <property type="match status" value="1"/>
</dbReference>
<keyword evidence="9" id="KW-1185">Reference proteome</keyword>
<dbReference type="InterPro" id="IPR049899">
    <property type="entry name" value="Znf_C2HC_C3H"/>
</dbReference>
<dbReference type="Gene3D" id="3.30.160.60">
    <property type="entry name" value="Classic Zinc Finger"/>
    <property type="match status" value="1"/>
</dbReference>
<feature type="non-terminal residue" evidence="8">
    <location>
        <position position="1"/>
    </location>
</feature>
<accession>A0AAD5FKA9</accession>
<evidence type="ECO:0000259" key="7">
    <source>
        <dbReference type="PROSITE" id="PS52027"/>
    </source>
</evidence>
<dbReference type="EMBL" id="MU551677">
    <property type="protein sequence ID" value="KAI5618868.1"/>
    <property type="molecule type" value="Genomic_DNA"/>
</dbReference>
<dbReference type="AlphaFoldDB" id="A0AAD5FKA9"/>
<evidence type="ECO:0000256" key="5">
    <source>
        <dbReference type="ARBA" id="ARBA00023054"/>
    </source>
</evidence>
<evidence type="ECO:0000256" key="1">
    <source>
        <dbReference type="ARBA" id="ARBA00010843"/>
    </source>
</evidence>
<dbReference type="GO" id="GO:0008270">
    <property type="term" value="F:zinc ion binding"/>
    <property type="evidence" value="ECO:0007669"/>
    <property type="project" value="UniProtKB-KW"/>
</dbReference>
<organism evidence="8 9">
    <name type="scientific">Silurus asotus</name>
    <name type="common">Amur catfish</name>
    <name type="synonym">Parasilurus asotus</name>
    <dbReference type="NCBI Taxonomy" id="30991"/>
    <lineage>
        <taxon>Eukaryota</taxon>
        <taxon>Metazoa</taxon>
        <taxon>Chordata</taxon>
        <taxon>Craniata</taxon>
        <taxon>Vertebrata</taxon>
        <taxon>Euteleostomi</taxon>
        <taxon>Actinopterygii</taxon>
        <taxon>Neopterygii</taxon>
        <taxon>Teleostei</taxon>
        <taxon>Ostariophysi</taxon>
        <taxon>Siluriformes</taxon>
        <taxon>Siluridae</taxon>
        <taxon>Silurus</taxon>
    </lineage>
</organism>
<evidence type="ECO:0000256" key="6">
    <source>
        <dbReference type="PROSITE-ProRule" id="PRU01371"/>
    </source>
</evidence>
<dbReference type="PROSITE" id="PS52027">
    <property type="entry name" value="ZF_C2HC_C3H"/>
    <property type="match status" value="1"/>
</dbReference>
<feature type="domain" description="C2HC/C3H-type" evidence="7">
    <location>
        <begin position="1"/>
        <end position="30"/>
    </location>
</feature>
<protein>
    <submittedName>
        <fullName evidence="8">Zinc finger C2HC domain-containing protein 1C</fullName>
    </submittedName>
</protein>
<dbReference type="PANTHER" id="PTHR14649:SF1">
    <property type="entry name" value="ZINC FINGER C2HC DOMAIN-CONTAINING PROTEIN 1C"/>
    <property type="match status" value="1"/>
</dbReference>
<comment type="similarity">
    <text evidence="1">Belongs to the ZC2HC1 family.</text>
</comment>
<dbReference type="PANTHER" id="PTHR14649">
    <property type="entry name" value="ZINC FINGER C2HC DOMAIN-CONTAINING PROTEIN 1C"/>
    <property type="match status" value="1"/>
</dbReference>
<evidence type="ECO:0000313" key="9">
    <source>
        <dbReference type="Proteomes" id="UP001205998"/>
    </source>
</evidence>
<evidence type="ECO:0000256" key="3">
    <source>
        <dbReference type="ARBA" id="ARBA00022771"/>
    </source>
</evidence>
<keyword evidence="3 6" id="KW-0863">Zinc-finger</keyword>
<comment type="caution">
    <text evidence="8">The sequence shown here is derived from an EMBL/GenBank/DDBJ whole genome shotgun (WGS) entry which is preliminary data.</text>
</comment>
<proteinExistence type="inferred from homology"/>
<evidence type="ECO:0000256" key="2">
    <source>
        <dbReference type="ARBA" id="ARBA00022723"/>
    </source>
</evidence>
<gene>
    <name evidence="8" type="ORF">C0J50_21539</name>
</gene>
<keyword evidence="2" id="KW-0479">Metal-binding</keyword>
<keyword evidence="4" id="KW-0862">Zinc</keyword>
<reference evidence="8" key="1">
    <citation type="submission" date="2018-07" db="EMBL/GenBank/DDBJ databases">
        <title>Comparative genomics of catfishes provides insights into carnivory and benthic adaptation.</title>
        <authorList>
            <person name="Zhang Y."/>
            <person name="Wang D."/>
            <person name="Peng Z."/>
            <person name="Zheng S."/>
            <person name="Shao F."/>
            <person name="Tao W."/>
        </authorList>
    </citation>
    <scope>NUCLEOTIDE SEQUENCE</scope>
    <source>
        <strain evidence="8">Chongqing</strain>
    </source>
</reference>
<evidence type="ECO:0000313" key="8">
    <source>
        <dbReference type="EMBL" id="KAI5618868.1"/>
    </source>
</evidence>
<dbReference type="Proteomes" id="UP001205998">
    <property type="component" value="Unassembled WGS sequence"/>
</dbReference>
<sequence>QHLPCKICKRRFKEDRLEHHTRICEKAQKKRNFYDSKMHRAKGTELEEF</sequence>
<name>A0AAD5FKA9_SILAS</name>
<feature type="non-terminal residue" evidence="8">
    <location>
        <position position="49"/>
    </location>
</feature>
<keyword evidence="5" id="KW-0175">Coiled coil</keyword>
<dbReference type="InterPro" id="IPR026104">
    <property type="entry name" value="ZNF_C2HC_dom_1C"/>
</dbReference>
<evidence type="ECO:0000256" key="4">
    <source>
        <dbReference type="ARBA" id="ARBA00022833"/>
    </source>
</evidence>